<dbReference type="Pfam" id="PF02674">
    <property type="entry name" value="Colicin_V"/>
    <property type="match status" value="1"/>
</dbReference>
<name>A0A563D9A4_9FLAO</name>
<dbReference type="PANTHER" id="PTHR37306">
    <property type="entry name" value="COLICIN V PRODUCTION PROTEIN"/>
    <property type="match status" value="1"/>
</dbReference>
<evidence type="ECO:0000256" key="2">
    <source>
        <dbReference type="ARBA" id="ARBA00022692"/>
    </source>
</evidence>
<evidence type="ECO:0000256" key="1">
    <source>
        <dbReference type="ARBA" id="ARBA00004141"/>
    </source>
</evidence>
<evidence type="ECO:0000256" key="5">
    <source>
        <dbReference type="SAM" id="Phobius"/>
    </source>
</evidence>
<evidence type="ECO:0000313" key="7">
    <source>
        <dbReference type="Proteomes" id="UP000319499"/>
    </source>
</evidence>
<feature type="transmembrane region" description="Helical" evidence="5">
    <location>
        <begin position="64"/>
        <end position="83"/>
    </location>
</feature>
<dbReference type="GO" id="GO:0016020">
    <property type="term" value="C:membrane"/>
    <property type="evidence" value="ECO:0007669"/>
    <property type="project" value="UniProtKB-SubCell"/>
</dbReference>
<proteinExistence type="predicted"/>
<dbReference type="OrthoDB" id="1453967at2"/>
<dbReference type="PANTHER" id="PTHR37306:SF1">
    <property type="entry name" value="COLICIN V PRODUCTION PROTEIN"/>
    <property type="match status" value="1"/>
</dbReference>
<dbReference type="AlphaFoldDB" id="A0A563D9A4"/>
<gene>
    <name evidence="6" type="ORF">ETU09_09495</name>
</gene>
<comment type="caution">
    <text evidence="6">The sequence shown here is derived from an EMBL/GenBank/DDBJ whole genome shotgun (WGS) entry which is preliminary data.</text>
</comment>
<keyword evidence="7" id="KW-1185">Reference proteome</keyword>
<evidence type="ECO:0000313" key="6">
    <source>
        <dbReference type="EMBL" id="TWP26785.1"/>
    </source>
</evidence>
<sequence length="153" mass="16935">MGVTELVFIGFVILGGILGYSKGLLRQISTLAGLFLGYFAAGLFLSPVHKYLVEKKILSSDFSTTLTFILLILVIYLSVKFLSKGIENMLKAIGLNFTNRIAGFIVGGFKFLLIGLFVSYLLIMVGIISEKNTSQNFMDGVILFRSILWSYLK</sequence>
<reference evidence="6 7" key="1">
    <citation type="submission" date="2019-02" db="EMBL/GenBank/DDBJ databases">
        <title>Apibacter muscae sp. nov.: a novel member of the house fly microbiota.</title>
        <authorList>
            <person name="Park R."/>
        </authorList>
    </citation>
    <scope>NUCLEOTIDE SEQUENCE [LARGE SCALE GENOMIC DNA]</scope>
    <source>
        <strain evidence="6 7">AL1</strain>
    </source>
</reference>
<dbReference type="Proteomes" id="UP000319499">
    <property type="component" value="Unassembled WGS sequence"/>
</dbReference>
<feature type="transmembrane region" description="Helical" evidence="5">
    <location>
        <begin position="104"/>
        <end position="128"/>
    </location>
</feature>
<comment type="subcellular location">
    <subcellularLocation>
        <location evidence="1">Membrane</location>
        <topology evidence="1">Multi-pass membrane protein</topology>
    </subcellularLocation>
</comment>
<dbReference type="InterPro" id="IPR003825">
    <property type="entry name" value="Colicin-V_CvpA"/>
</dbReference>
<keyword evidence="3 5" id="KW-1133">Transmembrane helix</keyword>
<dbReference type="EMBL" id="SELH01000025">
    <property type="protein sequence ID" value="TWP26785.1"/>
    <property type="molecule type" value="Genomic_DNA"/>
</dbReference>
<dbReference type="RefSeq" id="WP_146293305.1">
    <property type="nucleotide sequence ID" value="NZ_SELH01000025.1"/>
</dbReference>
<keyword evidence="2 5" id="KW-0812">Transmembrane</keyword>
<feature type="transmembrane region" description="Helical" evidence="5">
    <location>
        <begin position="6"/>
        <end position="25"/>
    </location>
</feature>
<evidence type="ECO:0000256" key="4">
    <source>
        <dbReference type="ARBA" id="ARBA00023136"/>
    </source>
</evidence>
<evidence type="ECO:0000256" key="3">
    <source>
        <dbReference type="ARBA" id="ARBA00022989"/>
    </source>
</evidence>
<feature type="transmembrane region" description="Helical" evidence="5">
    <location>
        <begin position="32"/>
        <end position="52"/>
    </location>
</feature>
<dbReference type="GO" id="GO:0009403">
    <property type="term" value="P:toxin biosynthetic process"/>
    <property type="evidence" value="ECO:0007669"/>
    <property type="project" value="InterPro"/>
</dbReference>
<accession>A0A563D9A4</accession>
<organism evidence="6 7">
    <name type="scientific">Apibacter muscae</name>
    <dbReference type="NCBI Taxonomy" id="2509004"/>
    <lineage>
        <taxon>Bacteria</taxon>
        <taxon>Pseudomonadati</taxon>
        <taxon>Bacteroidota</taxon>
        <taxon>Flavobacteriia</taxon>
        <taxon>Flavobacteriales</taxon>
        <taxon>Weeksellaceae</taxon>
        <taxon>Apibacter</taxon>
    </lineage>
</organism>
<protein>
    <submittedName>
        <fullName evidence="6">CvpA family protein</fullName>
    </submittedName>
</protein>
<keyword evidence="4 5" id="KW-0472">Membrane</keyword>